<feature type="transmembrane region" description="Helical" evidence="3">
    <location>
        <begin position="165"/>
        <end position="187"/>
    </location>
</feature>
<dbReference type="Pfam" id="PF00486">
    <property type="entry name" value="Trans_reg_C"/>
    <property type="match status" value="1"/>
</dbReference>
<evidence type="ECO:0000256" key="3">
    <source>
        <dbReference type="SAM" id="Phobius"/>
    </source>
</evidence>
<name>A0A6L5E511_9ENTR</name>
<dbReference type="InterPro" id="IPR016032">
    <property type="entry name" value="Sig_transdc_resp-reg_C-effctor"/>
</dbReference>
<protein>
    <submittedName>
        <fullName evidence="5">Transcriptional regulator</fullName>
    </submittedName>
</protein>
<keyword evidence="3" id="KW-0472">Membrane</keyword>
<evidence type="ECO:0000313" key="5">
    <source>
        <dbReference type="EMBL" id="MPQ50035.1"/>
    </source>
</evidence>
<feature type="DNA-binding region" description="OmpR/PhoB-type" evidence="2">
    <location>
        <begin position="1"/>
        <end position="105"/>
    </location>
</feature>
<dbReference type="InterPro" id="IPR001867">
    <property type="entry name" value="OmpR/PhoB-type_DNA-bd"/>
</dbReference>
<reference evidence="5 6" key="1">
    <citation type="submission" date="2019-10" db="EMBL/GenBank/DDBJ databases">
        <title>Characterization of a new Citrobacter species.</title>
        <authorList>
            <person name="Goncalves Ribeiro T."/>
            <person name="Izdebski R."/>
            <person name="Urbanowicz P."/>
            <person name="Carmeli Y."/>
            <person name="Gniadkowski M."/>
            <person name="Peixe L."/>
        </authorList>
    </citation>
    <scope>NUCLEOTIDE SEQUENCE [LARGE SCALE GENOMIC DNA]</scope>
    <source>
        <strain evidence="5 6">NMI7905_11</strain>
    </source>
</reference>
<keyword evidence="1 2" id="KW-0238">DNA-binding</keyword>
<gene>
    <name evidence="5" type="ORF">GBB84_03780</name>
</gene>
<sequence length="282" mass="31512">MYWIINDNIEFRPDSKKLISVTNPEINVVLTTPASRCLLLLLEASPDVVTQQEFFKKVWEDEGMLVPANTLYQNISIVRRGLRAVGETDRILVATVPRKGFQIDKSVKIARVAADQADEVVSETLQGEDELDVEYHADAEPEFTPEETALPAHTVTVSKRSRLPLFVGIIAMAAAFFIGAIGMNFAWHFSDTKPFFAGYTFVEQDKGCHFYITDDSHDNKNSYARFKTLILGSGLDCEKYPWVYFPLSQTSPGLAVLVCRKNYLKSAIPGCITLSFRGVGSE</sequence>
<keyword evidence="3" id="KW-1133">Transmembrane helix</keyword>
<keyword evidence="3" id="KW-0812">Transmembrane</keyword>
<dbReference type="RefSeq" id="WP_152402303.1">
    <property type="nucleotide sequence ID" value="NZ_WHIY01000002.1"/>
</dbReference>
<evidence type="ECO:0000256" key="1">
    <source>
        <dbReference type="ARBA" id="ARBA00023125"/>
    </source>
</evidence>
<dbReference type="GO" id="GO:0006355">
    <property type="term" value="P:regulation of DNA-templated transcription"/>
    <property type="evidence" value="ECO:0007669"/>
    <property type="project" value="InterPro"/>
</dbReference>
<dbReference type="GO" id="GO:0000160">
    <property type="term" value="P:phosphorelay signal transduction system"/>
    <property type="evidence" value="ECO:0007669"/>
    <property type="project" value="InterPro"/>
</dbReference>
<dbReference type="Proteomes" id="UP000475079">
    <property type="component" value="Unassembled WGS sequence"/>
</dbReference>
<dbReference type="InterPro" id="IPR036388">
    <property type="entry name" value="WH-like_DNA-bd_sf"/>
</dbReference>
<dbReference type="GO" id="GO:0003677">
    <property type="term" value="F:DNA binding"/>
    <property type="evidence" value="ECO:0007669"/>
    <property type="project" value="UniProtKB-UniRule"/>
</dbReference>
<accession>A0A6L5E511</accession>
<dbReference type="PROSITE" id="PS51755">
    <property type="entry name" value="OMPR_PHOB"/>
    <property type="match status" value="1"/>
</dbReference>
<feature type="domain" description="OmpR/PhoB-type" evidence="4">
    <location>
        <begin position="1"/>
        <end position="105"/>
    </location>
</feature>
<dbReference type="SUPFAM" id="SSF46894">
    <property type="entry name" value="C-terminal effector domain of the bipartite response regulators"/>
    <property type="match status" value="1"/>
</dbReference>
<evidence type="ECO:0000256" key="2">
    <source>
        <dbReference type="PROSITE-ProRule" id="PRU01091"/>
    </source>
</evidence>
<dbReference type="Gene3D" id="1.10.10.10">
    <property type="entry name" value="Winged helix-like DNA-binding domain superfamily/Winged helix DNA-binding domain"/>
    <property type="match status" value="1"/>
</dbReference>
<proteinExistence type="predicted"/>
<comment type="caution">
    <text evidence="5">The sequence shown here is derived from an EMBL/GenBank/DDBJ whole genome shotgun (WGS) entry which is preliminary data.</text>
</comment>
<dbReference type="EMBL" id="WHIY01000002">
    <property type="protein sequence ID" value="MPQ50035.1"/>
    <property type="molecule type" value="Genomic_DNA"/>
</dbReference>
<evidence type="ECO:0000259" key="4">
    <source>
        <dbReference type="PROSITE" id="PS51755"/>
    </source>
</evidence>
<dbReference type="SMART" id="SM00862">
    <property type="entry name" value="Trans_reg_C"/>
    <property type="match status" value="1"/>
</dbReference>
<keyword evidence="6" id="KW-1185">Reference proteome</keyword>
<evidence type="ECO:0000313" key="6">
    <source>
        <dbReference type="Proteomes" id="UP000475079"/>
    </source>
</evidence>
<dbReference type="AlphaFoldDB" id="A0A6L5E511"/>
<organism evidence="5 6">
    <name type="scientific">Citrobacter telavivensis</name>
    <dbReference type="NCBI Taxonomy" id="2653932"/>
    <lineage>
        <taxon>Bacteria</taxon>
        <taxon>Pseudomonadati</taxon>
        <taxon>Pseudomonadota</taxon>
        <taxon>Gammaproteobacteria</taxon>
        <taxon>Enterobacterales</taxon>
        <taxon>Enterobacteriaceae</taxon>
        <taxon>Citrobacter</taxon>
    </lineage>
</organism>